<feature type="transmembrane region" description="Helical" evidence="1">
    <location>
        <begin position="85"/>
        <end position="106"/>
    </location>
</feature>
<evidence type="ECO:0000313" key="2">
    <source>
        <dbReference type="EMBL" id="PJJ57035.1"/>
    </source>
</evidence>
<accession>A0A2M9BGG2</accession>
<protein>
    <submittedName>
        <fullName evidence="2">Uncharacterized protein</fullName>
    </submittedName>
</protein>
<dbReference type="AlphaFoldDB" id="A0A2M9BGG2"/>
<feature type="transmembrane region" description="Helical" evidence="1">
    <location>
        <begin position="48"/>
        <end position="73"/>
    </location>
</feature>
<gene>
    <name evidence="2" type="ORF">CLV56_1254</name>
</gene>
<sequence length="192" mass="20533">MVGPGTTRAPAATVAELALFALAVVIPPFVLGLMITAIFVAGRSFLTFLVPLLATPAVLMVLILSVTGSLLLVLTVQGRWTRPEIAVGCTATFAASLWLVPVMLISDLGAGFVLGFVLVVLGCAFGPLPVCAWMAWRMTRSTRLDNPDPDAPSWLRDAGDWVLARVAPVRARIERPDDDRVILEASRRKEAA</sequence>
<keyword evidence="3" id="KW-1185">Reference proteome</keyword>
<keyword evidence="1" id="KW-0472">Membrane</keyword>
<evidence type="ECO:0000313" key="3">
    <source>
        <dbReference type="Proteomes" id="UP000230842"/>
    </source>
</evidence>
<dbReference type="Proteomes" id="UP000230842">
    <property type="component" value="Unassembled WGS sequence"/>
</dbReference>
<reference evidence="2 3" key="1">
    <citation type="submission" date="2017-11" db="EMBL/GenBank/DDBJ databases">
        <title>Genomic Encyclopedia of Archaeal and Bacterial Type Strains, Phase II (KMG-II): From Individual Species to Whole Genera.</title>
        <authorList>
            <person name="Goeker M."/>
        </authorList>
    </citation>
    <scope>NUCLEOTIDE SEQUENCE [LARGE SCALE GENOMIC DNA]</scope>
    <source>
        <strain evidence="2 3">DSM 27763</strain>
    </source>
</reference>
<comment type="caution">
    <text evidence="2">The sequence shown here is derived from an EMBL/GenBank/DDBJ whole genome shotgun (WGS) entry which is preliminary data.</text>
</comment>
<proteinExistence type="predicted"/>
<name>A0A2M9BGG2_9ACTN</name>
<keyword evidence="1" id="KW-1133">Transmembrane helix</keyword>
<evidence type="ECO:0000256" key="1">
    <source>
        <dbReference type="SAM" id="Phobius"/>
    </source>
</evidence>
<keyword evidence="1" id="KW-0812">Transmembrane</keyword>
<feature type="transmembrane region" description="Helical" evidence="1">
    <location>
        <begin position="112"/>
        <end position="136"/>
    </location>
</feature>
<feature type="transmembrane region" description="Helical" evidence="1">
    <location>
        <begin position="17"/>
        <end position="42"/>
    </location>
</feature>
<dbReference type="EMBL" id="PGEZ01000001">
    <property type="protein sequence ID" value="PJJ57035.1"/>
    <property type="molecule type" value="Genomic_DNA"/>
</dbReference>
<organism evidence="2 3">
    <name type="scientific">Mumia flava</name>
    <dbReference type="NCBI Taxonomy" id="1348852"/>
    <lineage>
        <taxon>Bacteria</taxon>
        <taxon>Bacillati</taxon>
        <taxon>Actinomycetota</taxon>
        <taxon>Actinomycetes</taxon>
        <taxon>Propionibacteriales</taxon>
        <taxon>Nocardioidaceae</taxon>
        <taxon>Mumia</taxon>
    </lineage>
</organism>